<evidence type="ECO:0000313" key="18">
    <source>
        <dbReference type="RefSeq" id="XP_065648263.1"/>
    </source>
</evidence>
<dbReference type="PANTHER" id="PTHR24246">
    <property type="entry name" value="OLFACTORY RECEPTOR AND ADENOSINE RECEPTOR"/>
    <property type="match status" value="1"/>
</dbReference>
<evidence type="ECO:0000256" key="6">
    <source>
        <dbReference type="ARBA" id="ARBA00023136"/>
    </source>
</evidence>
<dbReference type="PRINTS" id="PR00237">
    <property type="entry name" value="GPCRRHODOPSN"/>
</dbReference>
<dbReference type="PANTHER" id="PTHR24246:SF27">
    <property type="entry name" value="ADENOSINE RECEPTOR, ISOFORM A"/>
    <property type="match status" value="1"/>
</dbReference>
<feature type="transmembrane region" description="Helical" evidence="11">
    <location>
        <begin position="115"/>
        <end position="137"/>
    </location>
</feature>
<dbReference type="RefSeq" id="XP_065648265.1">
    <property type="nucleotide sequence ID" value="XM_065792193.1"/>
</dbReference>
<keyword evidence="3 11" id="KW-0812">Transmembrane</keyword>
<evidence type="ECO:0000256" key="4">
    <source>
        <dbReference type="ARBA" id="ARBA00022989"/>
    </source>
</evidence>
<feature type="compositionally biased region" description="Basic and acidic residues" evidence="10">
    <location>
        <begin position="305"/>
        <end position="338"/>
    </location>
</feature>
<dbReference type="Gene3D" id="1.20.1070.10">
    <property type="entry name" value="Rhodopsin 7-helix transmembrane proteins"/>
    <property type="match status" value="1"/>
</dbReference>
<feature type="transmembrane region" description="Helical" evidence="11">
    <location>
        <begin position="12"/>
        <end position="34"/>
    </location>
</feature>
<dbReference type="RefSeq" id="XP_065648263.1">
    <property type="nucleotide sequence ID" value="XM_065792191.1"/>
</dbReference>
<feature type="transmembrane region" description="Helical" evidence="11">
    <location>
        <begin position="80"/>
        <end position="103"/>
    </location>
</feature>
<evidence type="ECO:0000256" key="2">
    <source>
        <dbReference type="ARBA" id="ARBA00022475"/>
    </source>
</evidence>
<keyword evidence="4 11" id="KW-1133">Transmembrane helix</keyword>
<gene>
    <name evidence="14 15 16 17 18 19 20 21" type="primary">LOC136077907</name>
</gene>
<dbReference type="RefSeq" id="XP_065648262.1">
    <property type="nucleotide sequence ID" value="XM_065792190.1"/>
</dbReference>
<sequence length="338" mass="38946">MSKSSLEIFEIIVLIIIDVCALTGNSMIILAFIIGPKTIKTFTNYFVVNLAVADLMVAALSLPFWIAYRFDNNIAKSMFFEYFMAIDTLCGITSILNLTAISLERMFAVKCPTRHFNLTSLPVLIVIALTWFIGIVLTAPRFLTINNTKVFKIYTATLFFCAFIIPLVIIVVSYCVILYCAISMMRENCNQTRKIKRELRVAKTISVIVSLFLLCWSPFFIVNMMFIFCTADCSNSFPVWLVHVTKIMHYSNSIMNFFVYGHRSPDFRRSFRAFIKCDVGLLQERVRSFSESVSRVRTTSFRHQRSQEESTENKRENNRKLSESTRRLSKDNKLLIAK</sequence>
<evidence type="ECO:0000313" key="13">
    <source>
        <dbReference type="Proteomes" id="UP001652625"/>
    </source>
</evidence>
<keyword evidence="9" id="KW-0807">Transducer</keyword>
<dbReference type="Pfam" id="PF00001">
    <property type="entry name" value="7tm_1"/>
    <property type="match status" value="1"/>
</dbReference>
<evidence type="ECO:0000256" key="9">
    <source>
        <dbReference type="ARBA" id="ARBA00023224"/>
    </source>
</evidence>
<reference evidence="14 15" key="1">
    <citation type="submission" date="2025-05" db="UniProtKB">
        <authorList>
            <consortium name="RefSeq"/>
        </authorList>
    </citation>
    <scope>IDENTIFICATION</scope>
</reference>
<feature type="domain" description="G-protein coupled receptors family 1 profile" evidence="12">
    <location>
        <begin position="24"/>
        <end position="260"/>
    </location>
</feature>
<dbReference type="RefSeq" id="XP_065648261.1">
    <property type="nucleotide sequence ID" value="XM_065792189.1"/>
</dbReference>
<evidence type="ECO:0000313" key="15">
    <source>
        <dbReference type="RefSeq" id="XP_065648260.1"/>
    </source>
</evidence>
<dbReference type="InterPro" id="IPR000276">
    <property type="entry name" value="GPCR_Rhodpsn"/>
</dbReference>
<evidence type="ECO:0000256" key="7">
    <source>
        <dbReference type="ARBA" id="ARBA00023170"/>
    </source>
</evidence>
<evidence type="ECO:0000313" key="19">
    <source>
        <dbReference type="RefSeq" id="XP_065648264.1"/>
    </source>
</evidence>
<evidence type="ECO:0000256" key="5">
    <source>
        <dbReference type="ARBA" id="ARBA00023040"/>
    </source>
</evidence>
<evidence type="ECO:0000256" key="10">
    <source>
        <dbReference type="SAM" id="MobiDB-lite"/>
    </source>
</evidence>
<keyword evidence="2" id="KW-1003">Cell membrane</keyword>
<evidence type="ECO:0000313" key="16">
    <source>
        <dbReference type="RefSeq" id="XP_065648261.1"/>
    </source>
</evidence>
<evidence type="ECO:0000259" key="12">
    <source>
        <dbReference type="PROSITE" id="PS50262"/>
    </source>
</evidence>
<evidence type="ECO:0000313" key="21">
    <source>
        <dbReference type="RefSeq" id="XP_065648266.1"/>
    </source>
</evidence>
<keyword evidence="5" id="KW-0297">G-protein coupled receptor</keyword>
<evidence type="ECO:0000313" key="14">
    <source>
        <dbReference type="RefSeq" id="XP_065648259.1"/>
    </source>
</evidence>
<dbReference type="RefSeq" id="XP_065648264.1">
    <property type="nucleotide sequence ID" value="XM_065792192.1"/>
</dbReference>
<feature type="transmembrane region" description="Helical" evidence="11">
    <location>
        <begin position="157"/>
        <end position="184"/>
    </location>
</feature>
<protein>
    <submittedName>
        <fullName evidence="14 15">Octopamine receptor Oamb-like</fullName>
    </submittedName>
</protein>
<proteinExistence type="predicted"/>
<dbReference type="InterPro" id="IPR017452">
    <property type="entry name" value="GPCR_Rhodpsn_7TM"/>
</dbReference>
<feature type="region of interest" description="Disordered" evidence="10">
    <location>
        <begin position="300"/>
        <end position="338"/>
    </location>
</feature>
<feature type="transmembrane region" description="Helical" evidence="11">
    <location>
        <begin position="46"/>
        <end position="68"/>
    </location>
</feature>
<dbReference type="Proteomes" id="UP001652625">
    <property type="component" value="Chromosome 03"/>
</dbReference>
<organism evidence="13 21">
    <name type="scientific">Hydra vulgaris</name>
    <name type="common">Hydra</name>
    <name type="synonym">Hydra attenuata</name>
    <dbReference type="NCBI Taxonomy" id="6087"/>
    <lineage>
        <taxon>Eukaryota</taxon>
        <taxon>Metazoa</taxon>
        <taxon>Cnidaria</taxon>
        <taxon>Hydrozoa</taxon>
        <taxon>Hydroidolina</taxon>
        <taxon>Anthoathecata</taxon>
        <taxon>Aplanulata</taxon>
        <taxon>Hydridae</taxon>
        <taxon>Hydra</taxon>
    </lineage>
</organism>
<dbReference type="RefSeq" id="XP_065648266.1">
    <property type="nucleotide sequence ID" value="XM_065792194.1"/>
</dbReference>
<accession>A0ABM4BGX9</accession>
<keyword evidence="7" id="KW-0675">Receptor</keyword>
<keyword evidence="8" id="KW-0325">Glycoprotein</keyword>
<dbReference type="SUPFAM" id="SSF81321">
    <property type="entry name" value="Family A G protein-coupled receptor-like"/>
    <property type="match status" value="1"/>
</dbReference>
<evidence type="ECO:0000256" key="11">
    <source>
        <dbReference type="SAM" id="Phobius"/>
    </source>
</evidence>
<keyword evidence="13" id="KW-1185">Reference proteome</keyword>
<dbReference type="SMART" id="SM01381">
    <property type="entry name" value="7TM_GPCR_Srsx"/>
    <property type="match status" value="1"/>
</dbReference>
<dbReference type="PROSITE" id="PS50262">
    <property type="entry name" value="G_PROTEIN_RECEP_F1_2"/>
    <property type="match status" value="1"/>
</dbReference>
<evidence type="ECO:0000313" key="20">
    <source>
        <dbReference type="RefSeq" id="XP_065648265.1"/>
    </source>
</evidence>
<comment type="subcellular location">
    <subcellularLocation>
        <location evidence="1">Cell membrane</location>
        <topology evidence="1">Multi-pass membrane protein</topology>
    </subcellularLocation>
</comment>
<keyword evidence="6 11" id="KW-0472">Membrane</keyword>
<feature type="transmembrane region" description="Helical" evidence="11">
    <location>
        <begin position="205"/>
        <end position="228"/>
    </location>
</feature>
<evidence type="ECO:0000256" key="3">
    <source>
        <dbReference type="ARBA" id="ARBA00022692"/>
    </source>
</evidence>
<dbReference type="RefSeq" id="XP_065648260.1">
    <property type="nucleotide sequence ID" value="XM_065792188.1"/>
</dbReference>
<evidence type="ECO:0000313" key="17">
    <source>
        <dbReference type="RefSeq" id="XP_065648262.1"/>
    </source>
</evidence>
<dbReference type="RefSeq" id="XP_065648259.1">
    <property type="nucleotide sequence ID" value="XM_065792187.1"/>
</dbReference>
<dbReference type="GeneID" id="136077907"/>
<name>A0ABM4BGX9_HYDVU</name>
<evidence type="ECO:0000256" key="8">
    <source>
        <dbReference type="ARBA" id="ARBA00023180"/>
    </source>
</evidence>
<evidence type="ECO:0000256" key="1">
    <source>
        <dbReference type="ARBA" id="ARBA00004651"/>
    </source>
</evidence>